<proteinExistence type="predicted"/>
<gene>
    <name evidence="3" type="primary">LOC112689848</name>
</gene>
<evidence type="ECO:0000256" key="1">
    <source>
        <dbReference type="SAM" id="Coils"/>
    </source>
</evidence>
<dbReference type="InterPro" id="IPR039986">
    <property type="entry name" value="CFAP210"/>
</dbReference>
<dbReference type="RefSeq" id="XP_025419505.1">
    <property type="nucleotide sequence ID" value="XM_025563720.1"/>
</dbReference>
<protein>
    <submittedName>
        <fullName evidence="3">Vicilin-like seed storage protein At2g18540</fullName>
    </submittedName>
</protein>
<evidence type="ECO:0000313" key="2">
    <source>
        <dbReference type="Proteomes" id="UP000694846"/>
    </source>
</evidence>
<dbReference type="AlphaFoldDB" id="A0A8B8G9S6"/>
<dbReference type="GO" id="GO:0005879">
    <property type="term" value="C:axonemal microtubule"/>
    <property type="evidence" value="ECO:0007669"/>
    <property type="project" value="TreeGrafter"/>
</dbReference>
<dbReference type="Proteomes" id="UP000694846">
    <property type="component" value="Unplaced"/>
</dbReference>
<keyword evidence="1" id="KW-0175">Coiled coil</keyword>
<dbReference type="PANTHER" id="PTHR28663:SF1">
    <property type="entry name" value="CILIA- AND FLAGELLA- ASSOCIATED PROTEIN 210"/>
    <property type="match status" value="1"/>
</dbReference>
<organism evidence="2 3">
    <name type="scientific">Sipha flava</name>
    <name type="common">yellow sugarcane aphid</name>
    <dbReference type="NCBI Taxonomy" id="143950"/>
    <lineage>
        <taxon>Eukaryota</taxon>
        <taxon>Metazoa</taxon>
        <taxon>Ecdysozoa</taxon>
        <taxon>Arthropoda</taxon>
        <taxon>Hexapoda</taxon>
        <taxon>Insecta</taxon>
        <taxon>Pterygota</taxon>
        <taxon>Neoptera</taxon>
        <taxon>Paraneoptera</taxon>
        <taxon>Hemiptera</taxon>
        <taxon>Sternorrhyncha</taxon>
        <taxon>Aphidomorpha</taxon>
        <taxon>Aphidoidea</taxon>
        <taxon>Aphididae</taxon>
        <taxon>Sipha</taxon>
    </lineage>
</organism>
<sequence>MEIVYVGDRNSKNRALLISNEEWKRLGKILTKKLDEVDAIDASKRLKEKRREISKKMVEGWDNTKLNKTKKLLEQKRKALSELEAQRQQRDKEMKHEAIETRNKIIEKAKKQKFEERDAVKAFNRALQNSEVFKERAIQINFNKSERKKRIDNDLMIAQKQNREAEQYIRDQINEKDKNKQIKKDSAKILLKELKDREKKRHEEELTLHKLGKEKLQEIAREIEEIRNKNIVDVQIAKEKLQKDIEDNRELISINNKMKQIEEDEEEMVTAIMAETKKILARKRIQKEIELTEVKQLALEEMRMRVAALPMKDKGWAESDVRSAIEKQEQRYQNGRLEKKEIAKKKIEHDQSGKKLWEEEISRRREQLFQDSGREMERRERERRLLVEYGELHKFTQIKNANEIRKNLDKQCNDKKLALMADRQADINRYKAFEQQWHEEDKEFLAYTENMIELKKQAGNPTVPLLKTVNNYLKTNNLKMDSNNKVIKKEPKGPIYTSRIIHQTN</sequence>
<dbReference type="PANTHER" id="PTHR28663">
    <property type="entry name" value="COILED-COIL DOMAIN-CONTAINING PROTEIN 173"/>
    <property type="match status" value="1"/>
</dbReference>
<name>A0A8B8G9S6_9HEMI</name>
<dbReference type="GeneID" id="112689848"/>
<accession>A0A8B8G9S6</accession>
<keyword evidence="2" id="KW-1185">Reference proteome</keyword>
<dbReference type="OrthoDB" id="331765at2759"/>
<evidence type="ECO:0000313" key="3">
    <source>
        <dbReference type="RefSeq" id="XP_025419505.1"/>
    </source>
</evidence>
<feature type="coiled-coil region" evidence="1">
    <location>
        <begin position="63"/>
        <end position="93"/>
    </location>
</feature>
<reference evidence="3" key="1">
    <citation type="submission" date="2025-08" db="UniProtKB">
        <authorList>
            <consortium name="RefSeq"/>
        </authorList>
    </citation>
    <scope>IDENTIFICATION</scope>
    <source>
        <tissue evidence="3">Whole body</tissue>
    </source>
</reference>